<name>A0A7S0RKW4_9CHLO</name>
<dbReference type="CDD" id="cd00105">
    <property type="entry name" value="KH-I"/>
    <property type="match status" value="1"/>
</dbReference>
<evidence type="ECO:0000256" key="2">
    <source>
        <dbReference type="PROSITE-ProRule" id="PRU00117"/>
    </source>
</evidence>
<dbReference type="InterPro" id="IPR004088">
    <property type="entry name" value="KH_dom_type_1"/>
</dbReference>
<dbReference type="PANTHER" id="PTHR10288">
    <property type="entry name" value="KH DOMAIN CONTAINING RNA BINDING PROTEIN"/>
    <property type="match status" value="1"/>
</dbReference>
<evidence type="ECO:0000313" key="4">
    <source>
        <dbReference type="EMBL" id="CAD8680240.1"/>
    </source>
</evidence>
<dbReference type="PROSITE" id="PS50084">
    <property type="entry name" value="KH_TYPE_1"/>
    <property type="match status" value="3"/>
</dbReference>
<feature type="domain" description="K Homology" evidence="3">
    <location>
        <begin position="40"/>
        <end position="113"/>
    </location>
</feature>
<dbReference type="Pfam" id="PF00013">
    <property type="entry name" value="KH_1"/>
    <property type="match status" value="3"/>
</dbReference>
<keyword evidence="2" id="KW-0694">RNA-binding</keyword>
<evidence type="ECO:0000259" key="3">
    <source>
        <dbReference type="SMART" id="SM00322"/>
    </source>
</evidence>
<dbReference type="GO" id="GO:0003723">
    <property type="term" value="F:RNA binding"/>
    <property type="evidence" value="ECO:0007669"/>
    <property type="project" value="UniProtKB-UniRule"/>
</dbReference>
<sequence length="476" mass="48768">MDGPDQGTATQSSPPVQDECSVAVSQALLGTQVGSSNGARSLGCRFLFNNSDAGIIIGRGGSNRHDIQMASGARAQLSRPNEFWPGTTDRVLLLSGTLKAIVTALWHILTKIGQDVRSQQQQGSSTQPATAPELNVDEHAGNEAAGAAASITSQAAGQPSHPNSIKLLLPAAICGSVIGRRGETIKAFAADSGASISLSPQDRDRGLDYDRIVTVYGSMDRLLRAVALIMGKAMDAPPGPQPGVMLQGPPQPGMGLARSLPAAAYSPGMAQYAPSMGQYAGVGAVGQYAGGAVAAMPTYTAPAAAAYMSSTAQGVPQTVQPSNGSGFNAFNMRTLQQALQQQLQPTSQQTSLPGIGMLASGHSAPSMGVQAGGMQAPTAAGVQRVEMSMLVPQQHVGAIIGRGGSVLQSLKNLLSVSVVVADRTDADQLSGGRRVHIYGTPEAVQMAQQIISQKVQEAATTATPSGNAGAGRLWPM</sequence>
<dbReference type="InterPro" id="IPR036612">
    <property type="entry name" value="KH_dom_type_1_sf"/>
</dbReference>
<evidence type="ECO:0000256" key="1">
    <source>
        <dbReference type="ARBA" id="ARBA00022737"/>
    </source>
</evidence>
<gene>
    <name evidence="4" type="ORF">CLEI1391_LOCUS9472</name>
</gene>
<feature type="domain" description="K Homology" evidence="3">
    <location>
        <begin position="383"/>
        <end position="456"/>
    </location>
</feature>
<proteinExistence type="predicted"/>
<dbReference type="SUPFAM" id="SSF54791">
    <property type="entry name" value="Eukaryotic type KH-domain (KH-domain type I)"/>
    <property type="match status" value="3"/>
</dbReference>
<dbReference type="EMBL" id="HBFB01016912">
    <property type="protein sequence ID" value="CAD8680240.1"/>
    <property type="molecule type" value="Transcribed_RNA"/>
</dbReference>
<protein>
    <recommendedName>
        <fullName evidence="3">K Homology domain-containing protein</fullName>
    </recommendedName>
</protein>
<organism evidence="4">
    <name type="scientific">Chlamydomonas leiostraca</name>
    <dbReference type="NCBI Taxonomy" id="1034604"/>
    <lineage>
        <taxon>Eukaryota</taxon>
        <taxon>Viridiplantae</taxon>
        <taxon>Chlorophyta</taxon>
        <taxon>core chlorophytes</taxon>
        <taxon>Chlorophyceae</taxon>
        <taxon>CS clade</taxon>
        <taxon>Chlamydomonadales</taxon>
        <taxon>Chlamydomonadaceae</taxon>
        <taxon>Chlamydomonas</taxon>
    </lineage>
</organism>
<dbReference type="SMART" id="SM00322">
    <property type="entry name" value="KH"/>
    <property type="match status" value="3"/>
</dbReference>
<dbReference type="InterPro" id="IPR004087">
    <property type="entry name" value="KH_dom"/>
</dbReference>
<accession>A0A7S0RKW4</accession>
<reference evidence="4" key="1">
    <citation type="submission" date="2021-01" db="EMBL/GenBank/DDBJ databases">
        <authorList>
            <person name="Corre E."/>
            <person name="Pelletier E."/>
            <person name="Niang G."/>
            <person name="Scheremetjew M."/>
            <person name="Finn R."/>
            <person name="Kale V."/>
            <person name="Holt S."/>
            <person name="Cochrane G."/>
            <person name="Meng A."/>
            <person name="Brown T."/>
            <person name="Cohen L."/>
        </authorList>
    </citation>
    <scope>NUCLEOTIDE SEQUENCE</scope>
    <source>
        <strain evidence="4">SAG 11-49</strain>
    </source>
</reference>
<feature type="domain" description="K Homology" evidence="3">
    <location>
        <begin position="161"/>
        <end position="234"/>
    </location>
</feature>
<dbReference type="Gene3D" id="3.30.1370.10">
    <property type="entry name" value="K Homology domain, type 1"/>
    <property type="match status" value="3"/>
</dbReference>
<dbReference type="AlphaFoldDB" id="A0A7S0RKW4"/>
<keyword evidence="1" id="KW-0677">Repeat</keyword>